<dbReference type="RefSeq" id="WP_055161265.1">
    <property type="nucleotide sequence ID" value="NZ_CABIWZ010000005.1"/>
</dbReference>
<name>A0A173YWT6_9FIRM</name>
<reference evidence="6 7" key="1">
    <citation type="submission" date="2015-09" db="EMBL/GenBank/DDBJ databases">
        <authorList>
            <consortium name="Pathogen Informatics"/>
        </authorList>
    </citation>
    <scope>NUCLEOTIDE SEQUENCE [LARGE SCALE GENOMIC DNA]</scope>
    <source>
        <strain evidence="6 7">2789STDY5608828</strain>
    </source>
</reference>
<evidence type="ECO:0000313" key="6">
    <source>
        <dbReference type="EMBL" id="CUN68672.1"/>
    </source>
</evidence>
<gene>
    <name evidence="6" type="primary">cynR_4</name>
    <name evidence="6" type="ORF">ERS852385_01100</name>
</gene>
<sequence>MQGMDYVYAVWQEKSFSAAARKLFVSQPALSASVRKVERELGLPIFNRSTTPLQLTDAGRAYIDAAERIFRIKRDLKSYCDDLAGLESGTLRLGGTNFFASCFLPPMIEAFSSRHPHIALSVTESDSADLFNKLATEELDIIVDSGIYDAALYEAIPFYQDHLLLSVPAFLPINREFSSYLLTQQDIMLGRHLRPDVPAVPLSAFQDTDFLILGKGNDMFRRSRKLFQNNGMTPHVRLYLNQLMTAYHMARQGLGATFLTDTLVRLSAPNEALVYYKLDDPNAQRQIFLALQRRGYRTNAMQGFIKSSLNLYQDAPA</sequence>
<dbReference type="InterPro" id="IPR036390">
    <property type="entry name" value="WH_DNA-bd_sf"/>
</dbReference>
<dbReference type="InterPro" id="IPR005119">
    <property type="entry name" value="LysR_subst-bd"/>
</dbReference>
<dbReference type="CDD" id="cd05466">
    <property type="entry name" value="PBP2_LTTR_substrate"/>
    <property type="match status" value="1"/>
</dbReference>
<evidence type="ECO:0000313" key="7">
    <source>
        <dbReference type="Proteomes" id="UP000095546"/>
    </source>
</evidence>
<keyword evidence="4" id="KW-0804">Transcription</keyword>
<keyword evidence="3" id="KW-0238">DNA-binding</keyword>
<dbReference type="SUPFAM" id="SSF53850">
    <property type="entry name" value="Periplasmic binding protein-like II"/>
    <property type="match status" value="1"/>
</dbReference>
<dbReference type="eggNOG" id="COG0583">
    <property type="taxonomic scope" value="Bacteria"/>
</dbReference>
<dbReference type="InterPro" id="IPR036388">
    <property type="entry name" value="WH-like_DNA-bd_sf"/>
</dbReference>
<dbReference type="GO" id="GO:0003677">
    <property type="term" value="F:DNA binding"/>
    <property type="evidence" value="ECO:0007669"/>
    <property type="project" value="UniProtKB-KW"/>
</dbReference>
<dbReference type="Pfam" id="PF03466">
    <property type="entry name" value="LysR_substrate"/>
    <property type="match status" value="1"/>
</dbReference>
<protein>
    <submittedName>
        <fullName evidence="6">Cyn operon transcriptional activator</fullName>
    </submittedName>
</protein>
<dbReference type="SUPFAM" id="SSF46785">
    <property type="entry name" value="Winged helix' DNA-binding domain"/>
    <property type="match status" value="1"/>
</dbReference>
<evidence type="ECO:0000259" key="5">
    <source>
        <dbReference type="PROSITE" id="PS50931"/>
    </source>
</evidence>
<feature type="domain" description="HTH lysR-type" evidence="5">
    <location>
        <begin position="1"/>
        <end position="56"/>
    </location>
</feature>
<dbReference type="InterPro" id="IPR000847">
    <property type="entry name" value="LysR_HTH_N"/>
</dbReference>
<dbReference type="PRINTS" id="PR00039">
    <property type="entry name" value="HTHLYSR"/>
</dbReference>
<accession>A0A173YWT6</accession>
<dbReference type="Pfam" id="PF00126">
    <property type="entry name" value="HTH_1"/>
    <property type="match status" value="1"/>
</dbReference>
<dbReference type="Gene3D" id="3.40.190.290">
    <property type="match status" value="1"/>
</dbReference>
<dbReference type="EMBL" id="CYYU01000005">
    <property type="protein sequence ID" value="CUN68672.1"/>
    <property type="molecule type" value="Genomic_DNA"/>
</dbReference>
<proteinExistence type="inferred from homology"/>
<comment type="similarity">
    <text evidence="1">Belongs to the LysR transcriptional regulatory family.</text>
</comment>
<evidence type="ECO:0000256" key="3">
    <source>
        <dbReference type="ARBA" id="ARBA00023125"/>
    </source>
</evidence>
<dbReference type="PANTHER" id="PTHR30419">
    <property type="entry name" value="HTH-TYPE TRANSCRIPTIONAL REGULATOR YBHD"/>
    <property type="match status" value="1"/>
</dbReference>
<keyword evidence="7" id="KW-1185">Reference proteome</keyword>
<keyword evidence="2" id="KW-0805">Transcription regulation</keyword>
<dbReference type="InterPro" id="IPR050950">
    <property type="entry name" value="HTH-type_LysR_regulators"/>
</dbReference>
<evidence type="ECO:0000256" key="1">
    <source>
        <dbReference type="ARBA" id="ARBA00009437"/>
    </source>
</evidence>
<dbReference type="OrthoDB" id="9803735at2"/>
<dbReference type="PROSITE" id="PS50931">
    <property type="entry name" value="HTH_LYSR"/>
    <property type="match status" value="1"/>
</dbReference>
<dbReference type="Gene3D" id="1.10.10.10">
    <property type="entry name" value="Winged helix-like DNA-binding domain superfamily/Winged helix DNA-binding domain"/>
    <property type="match status" value="1"/>
</dbReference>
<dbReference type="GO" id="GO:0005829">
    <property type="term" value="C:cytosol"/>
    <property type="evidence" value="ECO:0007669"/>
    <property type="project" value="TreeGrafter"/>
</dbReference>
<organism evidence="6 7">
    <name type="scientific">Mitsuokella jalaludinii</name>
    <dbReference type="NCBI Taxonomy" id="187979"/>
    <lineage>
        <taxon>Bacteria</taxon>
        <taxon>Bacillati</taxon>
        <taxon>Bacillota</taxon>
        <taxon>Negativicutes</taxon>
        <taxon>Selenomonadales</taxon>
        <taxon>Selenomonadaceae</taxon>
        <taxon>Mitsuokella</taxon>
    </lineage>
</organism>
<dbReference type="GO" id="GO:0003700">
    <property type="term" value="F:DNA-binding transcription factor activity"/>
    <property type="evidence" value="ECO:0007669"/>
    <property type="project" value="InterPro"/>
</dbReference>
<dbReference type="Proteomes" id="UP000095546">
    <property type="component" value="Unassembled WGS sequence"/>
</dbReference>
<dbReference type="AlphaFoldDB" id="A0A173YWT6"/>
<evidence type="ECO:0000256" key="4">
    <source>
        <dbReference type="ARBA" id="ARBA00023163"/>
    </source>
</evidence>
<dbReference type="STRING" id="187979.ERS852385_01100"/>
<evidence type="ECO:0000256" key="2">
    <source>
        <dbReference type="ARBA" id="ARBA00023015"/>
    </source>
</evidence>